<dbReference type="CDD" id="cd03443">
    <property type="entry name" value="PaaI_thioesterase"/>
    <property type="match status" value="1"/>
</dbReference>
<dbReference type="GO" id="GO:0047617">
    <property type="term" value="F:fatty acyl-CoA hydrolase activity"/>
    <property type="evidence" value="ECO:0007669"/>
    <property type="project" value="InterPro"/>
</dbReference>
<dbReference type="InterPro" id="IPR039298">
    <property type="entry name" value="ACOT13"/>
</dbReference>
<dbReference type="STRING" id="205917.A0A4Y9Z0H9"/>
<protein>
    <recommendedName>
        <fullName evidence="4">Thioesterase domain-containing protein</fullName>
    </recommendedName>
</protein>
<dbReference type="InterPro" id="IPR003736">
    <property type="entry name" value="PAAI_dom"/>
</dbReference>
<sequence length="179" mass="19147">MPSQEHDEYDPTKVAGNASPEAKQRVARGYAIIARKTSGFSAPIAERLRLVEVDVRGKAEEPSREEARVVCETEVAEDMVNIAGNMHGGCSAFLVDVCSSTPFAALSPDGAMGVSQAINMVYHAPARLGDKLKIVSTTITVGARVMSARCEIWDVTNHRLVASGVHIKMDPSPAKTAKL</sequence>
<organism evidence="5 6">
    <name type="scientific">Dentipellis fragilis</name>
    <dbReference type="NCBI Taxonomy" id="205917"/>
    <lineage>
        <taxon>Eukaryota</taxon>
        <taxon>Fungi</taxon>
        <taxon>Dikarya</taxon>
        <taxon>Basidiomycota</taxon>
        <taxon>Agaricomycotina</taxon>
        <taxon>Agaricomycetes</taxon>
        <taxon>Russulales</taxon>
        <taxon>Hericiaceae</taxon>
        <taxon>Dentipellis</taxon>
    </lineage>
</organism>
<evidence type="ECO:0000313" key="6">
    <source>
        <dbReference type="Proteomes" id="UP000298327"/>
    </source>
</evidence>
<keyword evidence="6" id="KW-1185">Reference proteome</keyword>
<dbReference type="NCBIfam" id="TIGR00369">
    <property type="entry name" value="unchar_dom_1"/>
    <property type="match status" value="1"/>
</dbReference>
<comment type="caution">
    <text evidence="5">The sequence shown here is derived from an EMBL/GenBank/DDBJ whole genome shotgun (WGS) entry which is preliminary data.</text>
</comment>
<dbReference type="PANTHER" id="PTHR21660">
    <property type="entry name" value="THIOESTERASE SUPERFAMILY MEMBER-RELATED"/>
    <property type="match status" value="1"/>
</dbReference>
<feature type="region of interest" description="Disordered" evidence="3">
    <location>
        <begin position="1"/>
        <end position="21"/>
    </location>
</feature>
<name>A0A4Y9Z0H9_9AGAM</name>
<gene>
    <name evidence="5" type="ORF">EVG20_g3923</name>
</gene>
<dbReference type="AlphaFoldDB" id="A0A4Y9Z0H9"/>
<feature type="compositionally biased region" description="Basic and acidic residues" evidence="3">
    <location>
        <begin position="1"/>
        <end position="11"/>
    </location>
</feature>
<dbReference type="EMBL" id="SEOQ01000188">
    <property type="protein sequence ID" value="TFY67510.1"/>
    <property type="molecule type" value="Genomic_DNA"/>
</dbReference>
<dbReference type="Pfam" id="PF03061">
    <property type="entry name" value="4HBT"/>
    <property type="match status" value="1"/>
</dbReference>
<dbReference type="Proteomes" id="UP000298327">
    <property type="component" value="Unassembled WGS sequence"/>
</dbReference>
<evidence type="ECO:0000256" key="3">
    <source>
        <dbReference type="SAM" id="MobiDB-lite"/>
    </source>
</evidence>
<proteinExistence type="inferred from homology"/>
<dbReference type="OrthoDB" id="2831072at2759"/>
<evidence type="ECO:0000256" key="1">
    <source>
        <dbReference type="ARBA" id="ARBA00008324"/>
    </source>
</evidence>
<dbReference type="PANTHER" id="PTHR21660:SF1">
    <property type="entry name" value="ACYL-COENZYME A THIOESTERASE 13"/>
    <property type="match status" value="1"/>
</dbReference>
<dbReference type="Gene3D" id="3.10.129.10">
    <property type="entry name" value="Hotdog Thioesterase"/>
    <property type="match status" value="1"/>
</dbReference>
<evidence type="ECO:0000313" key="5">
    <source>
        <dbReference type="EMBL" id="TFY67510.1"/>
    </source>
</evidence>
<accession>A0A4Y9Z0H9</accession>
<dbReference type="InterPro" id="IPR006683">
    <property type="entry name" value="Thioestr_dom"/>
</dbReference>
<dbReference type="InterPro" id="IPR029069">
    <property type="entry name" value="HotDog_dom_sf"/>
</dbReference>
<evidence type="ECO:0000259" key="4">
    <source>
        <dbReference type="Pfam" id="PF03061"/>
    </source>
</evidence>
<dbReference type="SUPFAM" id="SSF54637">
    <property type="entry name" value="Thioesterase/thiol ester dehydrase-isomerase"/>
    <property type="match status" value="1"/>
</dbReference>
<evidence type="ECO:0000256" key="2">
    <source>
        <dbReference type="ARBA" id="ARBA00022801"/>
    </source>
</evidence>
<keyword evidence="2" id="KW-0378">Hydrolase</keyword>
<reference evidence="5 6" key="1">
    <citation type="submission" date="2019-02" db="EMBL/GenBank/DDBJ databases">
        <title>Genome sequencing of the rare red list fungi Dentipellis fragilis.</title>
        <authorList>
            <person name="Buettner E."/>
            <person name="Kellner H."/>
        </authorList>
    </citation>
    <scope>NUCLEOTIDE SEQUENCE [LARGE SCALE GENOMIC DNA]</scope>
    <source>
        <strain evidence="5 6">DSM 105465</strain>
    </source>
</reference>
<feature type="domain" description="Thioesterase" evidence="4">
    <location>
        <begin position="84"/>
        <end position="157"/>
    </location>
</feature>
<comment type="similarity">
    <text evidence="1">Belongs to the thioesterase PaaI family.</text>
</comment>